<gene>
    <name evidence="1" type="ORF">Lsha_2842</name>
</gene>
<evidence type="ECO:0000313" key="2">
    <source>
        <dbReference type="Proteomes" id="UP000054600"/>
    </source>
</evidence>
<protein>
    <recommendedName>
        <fullName evidence="3">Glycine-rich protein</fullName>
    </recommendedName>
</protein>
<evidence type="ECO:0008006" key="3">
    <source>
        <dbReference type="Google" id="ProtNLM"/>
    </source>
</evidence>
<dbReference type="PATRIC" id="fig|1122169.6.peg.3267"/>
<dbReference type="EMBL" id="LNYW01000074">
    <property type="protein sequence ID" value="KTD56443.1"/>
    <property type="molecule type" value="Genomic_DNA"/>
</dbReference>
<keyword evidence="2" id="KW-1185">Reference proteome</keyword>
<dbReference type="Proteomes" id="UP000054600">
    <property type="component" value="Unassembled WGS sequence"/>
</dbReference>
<reference evidence="1 2" key="1">
    <citation type="submission" date="2015-11" db="EMBL/GenBank/DDBJ databases">
        <title>Genomic analysis of 38 Legionella species identifies large and diverse effector repertoires.</title>
        <authorList>
            <person name="Burstein D."/>
            <person name="Amaro F."/>
            <person name="Zusman T."/>
            <person name="Lifshitz Z."/>
            <person name="Cohen O."/>
            <person name="Gilbert J.A."/>
            <person name="Pupko T."/>
            <person name="Shuman H.A."/>
            <person name="Segal G."/>
        </authorList>
    </citation>
    <scope>NUCLEOTIDE SEQUENCE [LARGE SCALE GENOMIC DNA]</scope>
    <source>
        <strain evidence="1 2">ATCC 49655</strain>
    </source>
</reference>
<dbReference type="RefSeq" id="WP_018576538.1">
    <property type="nucleotide sequence ID" value="NZ_KB892387.1"/>
</dbReference>
<dbReference type="AlphaFoldDB" id="A0A0W0YHZ3"/>
<dbReference type="eggNOG" id="ENOG5031EG9">
    <property type="taxonomic scope" value="Bacteria"/>
</dbReference>
<comment type="caution">
    <text evidence="1">The sequence shown here is derived from an EMBL/GenBank/DDBJ whole genome shotgun (WGS) entry which is preliminary data.</text>
</comment>
<proteinExistence type="predicted"/>
<evidence type="ECO:0000313" key="1">
    <source>
        <dbReference type="EMBL" id="KTD56443.1"/>
    </source>
</evidence>
<dbReference type="STRING" id="1122169.Lsha_2842"/>
<sequence length="109" mass="11903">MSTVLMKNACGIVFFVLSSIVSTAGYAWYGGVVSVGFGGGNVHYHGDDIRVYNPGGYGYRGGYYYGGGPTIIVPNVIINAQVQRYYVPQCEEVEVCNSYGECWLDQFCN</sequence>
<accession>A0A0W0YHZ3</accession>
<organism evidence="1 2">
    <name type="scientific">Legionella shakespearei DSM 23087</name>
    <dbReference type="NCBI Taxonomy" id="1122169"/>
    <lineage>
        <taxon>Bacteria</taxon>
        <taxon>Pseudomonadati</taxon>
        <taxon>Pseudomonadota</taxon>
        <taxon>Gammaproteobacteria</taxon>
        <taxon>Legionellales</taxon>
        <taxon>Legionellaceae</taxon>
        <taxon>Legionella</taxon>
    </lineage>
</organism>
<name>A0A0W0YHZ3_9GAMM</name>